<comment type="subunit">
    <text evidence="6 8">Monomer.</text>
</comment>
<evidence type="ECO:0000256" key="4">
    <source>
        <dbReference type="ARBA" id="ARBA00022777"/>
    </source>
</evidence>
<dbReference type="GO" id="GO:0044209">
    <property type="term" value="P:AMP salvage"/>
    <property type="evidence" value="ECO:0007669"/>
    <property type="project" value="UniProtKB-UniRule"/>
</dbReference>
<evidence type="ECO:0000313" key="11">
    <source>
        <dbReference type="Proteomes" id="UP000295008"/>
    </source>
</evidence>
<dbReference type="OrthoDB" id="9805030at2"/>
<dbReference type="NCBIfam" id="NF001380">
    <property type="entry name" value="PRK00279.1-2"/>
    <property type="match status" value="1"/>
</dbReference>
<feature type="binding site" evidence="6">
    <location>
        <position position="171"/>
    </location>
    <ligand>
        <name>AMP</name>
        <dbReference type="ChEBI" id="CHEBI:456215"/>
    </ligand>
</feature>
<feature type="domain" description="Adenylate kinase active site lid" evidence="9">
    <location>
        <begin position="127"/>
        <end position="162"/>
    </location>
</feature>
<dbReference type="FunFam" id="3.40.50.300:FF:000106">
    <property type="entry name" value="Adenylate kinase mitochondrial"/>
    <property type="match status" value="1"/>
</dbReference>
<dbReference type="RefSeq" id="WP_132014722.1">
    <property type="nucleotide sequence ID" value="NZ_SLUN01000015.1"/>
</dbReference>
<feature type="binding site" evidence="6">
    <location>
        <position position="31"/>
    </location>
    <ligand>
        <name>AMP</name>
        <dbReference type="ChEBI" id="CHEBI:456215"/>
    </ligand>
</feature>
<feature type="binding site" evidence="6">
    <location>
        <position position="160"/>
    </location>
    <ligand>
        <name>AMP</name>
        <dbReference type="ChEBI" id="CHEBI:456215"/>
    </ligand>
</feature>
<dbReference type="Proteomes" id="UP000295008">
    <property type="component" value="Unassembled WGS sequence"/>
</dbReference>
<dbReference type="GO" id="GO:0004017">
    <property type="term" value="F:AMP kinase activity"/>
    <property type="evidence" value="ECO:0007669"/>
    <property type="project" value="UniProtKB-UniRule"/>
</dbReference>
<dbReference type="AlphaFoldDB" id="A0A4R1RKW0"/>
<feature type="binding site" evidence="6">
    <location>
        <position position="92"/>
    </location>
    <ligand>
        <name>AMP</name>
        <dbReference type="ChEBI" id="CHEBI:456215"/>
    </ligand>
</feature>
<dbReference type="NCBIfam" id="NF011100">
    <property type="entry name" value="PRK14527.1"/>
    <property type="match status" value="1"/>
</dbReference>
<comment type="pathway">
    <text evidence="6">Purine metabolism; AMP biosynthesis via salvage pathway; AMP from ADP: step 1/1.</text>
</comment>
<proteinExistence type="inferred from homology"/>
<feature type="binding site" evidence="6">
    <location>
        <position position="153"/>
    </location>
    <ligand>
        <name>Zn(2+)</name>
        <dbReference type="ChEBI" id="CHEBI:29105"/>
        <note>structural</note>
    </ligand>
</feature>
<feature type="region of interest" description="LID" evidence="6">
    <location>
        <begin position="126"/>
        <end position="163"/>
    </location>
</feature>
<dbReference type="InterPro" id="IPR000850">
    <property type="entry name" value="Adenylat/UMP-CMP_kin"/>
</dbReference>
<comment type="caution">
    <text evidence="10">The sequence shown here is derived from an EMBL/GenBank/DDBJ whole genome shotgun (WGS) entry which is preliminary data.</text>
</comment>
<comment type="domain">
    <text evidence="6">Consists of three domains, a large central CORE domain and two small peripheral domains, NMPbind and LID, which undergo movements during catalysis. The LID domain closes over the site of phosphoryl transfer upon ATP binding. Assembling and dissambling the active center during each catalytic cycle provides an effective means to prevent ATP hydrolysis. Some bacteria have evolved a zinc-coordinating structure that stabilizes the LID domain.</text>
</comment>
<keyword evidence="5 6" id="KW-0067">ATP-binding</keyword>
<dbReference type="NCBIfam" id="NF001381">
    <property type="entry name" value="PRK00279.1-3"/>
    <property type="match status" value="1"/>
</dbReference>
<dbReference type="UniPathway" id="UPA00588">
    <property type="reaction ID" value="UER00649"/>
</dbReference>
<evidence type="ECO:0000256" key="5">
    <source>
        <dbReference type="ARBA" id="ARBA00022840"/>
    </source>
</evidence>
<evidence type="ECO:0000259" key="9">
    <source>
        <dbReference type="Pfam" id="PF05191"/>
    </source>
</evidence>
<dbReference type="HAMAP" id="MF_00235">
    <property type="entry name" value="Adenylate_kinase_Adk"/>
    <property type="match status" value="1"/>
</dbReference>
<name>A0A4R1RKW0_HYDET</name>
<feature type="region of interest" description="NMP" evidence="6">
    <location>
        <begin position="30"/>
        <end position="59"/>
    </location>
</feature>
<dbReference type="Pfam" id="PF00406">
    <property type="entry name" value="ADK"/>
    <property type="match status" value="1"/>
</dbReference>
<feature type="binding site" evidence="6">
    <location>
        <position position="133"/>
    </location>
    <ligand>
        <name>Zn(2+)</name>
        <dbReference type="ChEBI" id="CHEBI:29105"/>
        <note>structural</note>
    </ligand>
</feature>
<keyword evidence="2 6" id="KW-0545">Nucleotide biosynthesis</keyword>
<keyword evidence="6" id="KW-0479">Metal-binding</keyword>
<dbReference type="PRINTS" id="PR00094">
    <property type="entry name" value="ADENYLTKNASE"/>
</dbReference>
<accession>A0A4R1RKW0</accession>
<dbReference type="PANTHER" id="PTHR23359">
    <property type="entry name" value="NUCLEOTIDE KINASE"/>
    <property type="match status" value="1"/>
</dbReference>
<feature type="binding site" evidence="6">
    <location>
        <position position="150"/>
    </location>
    <ligand>
        <name>Zn(2+)</name>
        <dbReference type="ChEBI" id="CHEBI:29105"/>
        <note>structural</note>
    </ligand>
</feature>
<dbReference type="PROSITE" id="PS00113">
    <property type="entry name" value="ADENYLATE_KINASE"/>
    <property type="match status" value="1"/>
</dbReference>
<comment type="function">
    <text evidence="6">Catalyzes the reversible transfer of the terminal phosphate group between ATP and AMP. Plays an important role in cellular energy homeostasis and in adenine nucleotide metabolism.</text>
</comment>
<dbReference type="InterPro" id="IPR033690">
    <property type="entry name" value="Adenylat_kinase_CS"/>
</dbReference>
<feature type="binding site" evidence="6">
    <location>
        <begin position="136"/>
        <end position="137"/>
    </location>
    <ligand>
        <name>ATP</name>
        <dbReference type="ChEBI" id="CHEBI:30616"/>
    </ligand>
</feature>
<protein>
    <recommendedName>
        <fullName evidence="6 8">Adenylate kinase</fullName>
        <shortName evidence="6">AK</shortName>
        <ecNumber evidence="6 8">2.7.4.3</ecNumber>
    </recommendedName>
    <alternativeName>
        <fullName evidence="6">ATP-AMP transphosphorylase</fullName>
    </alternativeName>
    <alternativeName>
        <fullName evidence="6">ATP:AMP phosphotransferase</fullName>
    </alternativeName>
    <alternativeName>
        <fullName evidence="6">Adenylate monophosphate kinase</fullName>
    </alternativeName>
</protein>
<evidence type="ECO:0000256" key="2">
    <source>
        <dbReference type="ARBA" id="ARBA00022727"/>
    </source>
</evidence>
<organism evidence="10 11">
    <name type="scientific">Hydrogenispora ethanolica</name>
    <dbReference type="NCBI Taxonomy" id="1082276"/>
    <lineage>
        <taxon>Bacteria</taxon>
        <taxon>Bacillati</taxon>
        <taxon>Bacillota</taxon>
        <taxon>Hydrogenispora</taxon>
    </lineage>
</organism>
<dbReference type="GO" id="GO:0005524">
    <property type="term" value="F:ATP binding"/>
    <property type="evidence" value="ECO:0007669"/>
    <property type="project" value="UniProtKB-UniRule"/>
</dbReference>
<feature type="binding site" evidence="6">
    <location>
        <position position="127"/>
    </location>
    <ligand>
        <name>ATP</name>
        <dbReference type="ChEBI" id="CHEBI:30616"/>
    </ligand>
</feature>
<feature type="binding site" evidence="6">
    <location>
        <position position="36"/>
    </location>
    <ligand>
        <name>AMP</name>
        <dbReference type="ChEBI" id="CHEBI:456215"/>
    </ligand>
</feature>
<feature type="binding site" evidence="6">
    <location>
        <position position="199"/>
    </location>
    <ligand>
        <name>ATP</name>
        <dbReference type="ChEBI" id="CHEBI:30616"/>
    </ligand>
</feature>
<dbReference type="NCBIfam" id="TIGR01351">
    <property type="entry name" value="adk"/>
    <property type="match status" value="1"/>
</dbReference>
<evidence type="ECO:0000256" key="6">
    <source>
        <dbReference type="HAMAP-Rule" id="MF_00235"/>
    </source>
</evidence>
<dbReference type="CDD" id="cd01428">
    <property type="entry name" value="ADK"/>
    <property type="match status" value="1"/>
</dbReference>
<keyword evidence="6" id="KW-0963">Cytoplasm</keyword>
<dbReference type="SUPFAM" id="SSF52540">
    <property type="entry name" value="P-loop containing nucleoside triphosphate hydrolases"/>
    <property type="match status" value="1"/>
</dbReference>
<dbReference type="InterPro" id="IPR006259">
    <property type="entry name" value="Adenyl_kin_sub"/>
</dbReference>
<keyword evidence="6" id="KW-0862">Zinc</keyword>
<evidence type="ECO:0000313" key="10">
    <source>
        <dbReference type="EMBL" id="TCL66480.1"/>
    </source>
</evidence>
<feature type="binding site" evidence="6">
    <location>
        <position position="130"/>
    </location>
    <ligand>
        <name>Zn(2+)</name>
        <dbReference type="ChEBI" id="CHEBI:29105"/>
        <note>structural</note>
    </ligand>
</feature>
<comment type="catalytic activity">
    <reaction evidence="6 8">
        <text>AMP + ATP = 2 ADP</text>
        <dbReference type="Rhea" id="RHEA:12973"/>
        <dbReference type="ChEBI" id="CHEBI:30616"/>
        <dbReference type="ChEBI" id="CHEBI:456215"/>
        <dbReference type="ChEBI" id="CHEBI:456216"/>
        <dbReference type="EC" id="2.7.4.3"/>
    </reaction>
</comment>
<dbReference type="GO" id="GO:0005737">
    <property type="term" value="C:cytoplasm"/>
    <property type="evidence" value="ECO:0007669"/>
    <property type="project" value="UniProtKB-SubCell"/>
</dbReference>
<keyword evidence="11" id="KW-1185">Reference proteome</keyword>
<dbReference type="EMBL" id="SLUN01000015">
    <property type="protein sequence ID" value="TCL66480.1"/>
    <property type="molecule type" value="Genomic_DNA"/>
</dbReference>
<dbReference type="Pfam" id="PF05191">
    <property type="entry name" value="ADK_lid"/>
    <property type="match status" value="1"/>
</dbReference>
<evidence type="ECO:0000256" key="8">
    <source>
        <dbReference type="RuleBase" id="RU003331"/>
    </source>
</evidence>
<dbReference type="GO" id="GO:0008270">
    <property type="term" value="F:zinc ion binding"/>
    <property type="evidence" value="ECO:0007669"/>
    <property type="project" value="UniProtKB-UniRule"/>
</dbReference>
<reference evidence="10 11" key="1">
    <citation type="submission" date="2019-03" db="EMBL/GenBank/DDBJ databases">
        <title>Genomic Encyclopedia of Type Strains, Phase IV (KMG-IV): sequencing the most valuable type-strain genomes for metagenomic binning, comparative biology and taxonomic classification.</title>
        <authorList>
            <person name="Goeker M."/>
        </authorList>
    </citation>
    <scope>NUCLEOTIDE SEQUENCE [LARGE SCALE GENOMIC DNA]</scope>
    <source>
        <strain evidence="10 11">LX-B</strain>
    </source>
</reference>
<dbReference type="EC" id="2.7.4.3" evidence="6 8"/>
<feature type="binding site" evidence="6">
    <location>
        <begin position="85"/>
        <end position="88"/>
    </location>
    <ligand>
        <name>AMP</name>
        <dbReference type="ChEBI" id="CHEBI:456215"/>
    </ligand>
</feature>
<feature type="binding site" evidence="6">
    <location>
        <begin position="57"/>
        <end position="59"/>
    </location>
    <ligand>
        <name>AMP</name>
        <dbReference type="ChEBI" id="CHEBI:456215"/>
    </ligand>
</feature>
<keyword evidence="4 6" id="KW-0418">Kinase</keyword>
<comment type="similarity">
    <text evidence="6 7">Belongs to the adenylate kinase family.</text>
</comment>
<sequence>MNLILLGPPGAGKGTQAELLVKRFAVPHISTGDIFRAAVKEGTPLGVEAKRYMDSGQLVPDEVVVGIVKERLLKSDCEKGFLLDGFPRTVPQANALDGFLTENGRQITAVINIDVDFEVLLKRLTGRRVCRNCAAVYHIETKRSKVETVCDKCGGEVYQRADDTPETVSKRLQVYQEQTEPLIRYYEAKNLLLTFDGQKSIPDVFEEICRALEGKK</sequence>
<comment type="subcellular location">
    <subcellularLocation>
        <location evidence="6 8">Cytoplasm</location>
    </subcellularLocation>
</comment>
<dbReference type="InterPro" id="IPR007862">
    <property type="entry name" value="Adenylate_kinase_lid-dom"/>
</dbReference>
<feature type="binding site" evidence="6">
    <location>
        <begin position="10"/>
        <end position="15"/>
    </location>
    <ligand>
        <name>ATP</name>
        <dbReference type="ChEBI" id="CHEBI:30616"/>
    </ligand>
</feature>
<evidence type="ECO:0000256" key="7">
    <source>
        <dbReference type="RuleBase" id="RU003330"/>
    </source>
</evidence>
<keyword evidence="1 6" id="KW-0808">Transferase</keyword>
<dbReference type="Gene3D" id="3.40.50.300">
    <property type="entry name" value="P-loop containing nucleotide triphosphate hydrolases"/>
    <property type="match status" value="1"/>
</dbReference>
<evidence type="ECO:0000256" key="1">
    <source>
        <dbReference type="ARBA" id="ARBA00022679"/>
    </source>
</evidence>
<evidence type="ECO:0000256" key="3">
    <source>
        <dbReference type="ARBA" id="ARBA00022741"/>
    </source>
</evidence>
<gene>
    <name evidence="6" type="primary">adk</name>
    <name evidence="10" type="ORF">EDC14_101523</name>
</gene>
<dbReference type="InterPro" id="IPR027417">
    <property type="entry name" value="P-loop_NTPase"/>
</dbReference>
<keyword evidence="3 6" id="KW-0547">Nucleotide-binding</keyword>